<comment type="caution">
    <text evidence="1">The sequence shown here is derived from an EMBL/GenBank/DDBJ whole genome shotgun (WGS) entry which is preliminary data.</text>
</comment>
<dbReference type="Proteomes" id="UP000639051">
    <property type="component" value="Unassembled WGS sequence"/>
</dbReference>
<dbReference type="InterPro" id="IPR024211">
    <property type="entry name" value="DUF3841"/>
</dbReference>
<gene>
    <name evidence="1" type="ORF">JJE72_06185</name>
</gene>
<keyword evidence="2" id="KW-1185">Reference proteome</keyword>
<sequence length="240" mass="28197">MAFPIRRCHVGEALPPGRMGYDLSAPVLLLHTRQTPEVLRQLLETGRFTPDRSHVDEWYHGPYDWMLRKMSERLPTRGEGAVWFWAKTRREYLLDEMRHCGRDVLLTCRIPRERVLLSEYHDWHNVLNASPNVFLLPGESRDEYGTRYDAMLAEIDARALTAGVADRLHWEWPPELRRDTEDTWDTILDPSNYGRRHLWQATAHELYAEDIVEAVVVDRTPRPATARRRASRQTLHRAHS</sequence>
<name>A0ABS1K0F5_9MICC</name>
<evidence type="ECO:0000313" key="1">
    <source>
        <dbReference type="EMBL" id="MBL0705095.1"/>
    </source>
</evidence>
<dbReference type="RefSeq" id="WP_189695308.1">
    <property type="nucleotide sequence ID" value="NZ_BNCM01000022.1"/>
</dbReference>
<protein>
    <submittedName>
        <fullName evidence="1">DUF3841 domain-containing protein</fullName>
    </submittedName>
</protein>
<proteinExistence type="predicted"/>
<organism evidence="1 2">
    <name type="scientific">Sinomonas cellulolyticus</name>
    <dbReference type="NCBI Taxonomy" id="2801916"/>
    <lineage>
        <taxon>Bacteria</taxon>
        <taxon>Bacillati</taxon>
        <taxon>Actinomycetota</taxon>
        <taxon>Actinomycetes</taxon>
        <taxon>Micrococcales</taxon>
        <taxon>Micrococcaceae</taxon>
        <taxon>Sinomonas</taxon>
    </lineage>
</organism>
<evidence type="ECO:0000313" key="2">
    <source>
        <dbReference type="Proteomes" id="UP000639051"/>
    </source>
</evidence>
<accession>A0ABS1K0F5</accession>
<dbReference type="EMBL" id="JAERRC010000018">
    <property type="protein sequence ID" value="MBL0705095.1"/>
    <property type="molecule type" value="Genomic_DNA"/>
</dbReference>
<reference evidence="1 2" key="1">
    <citation type="submission" date="2021-01" db="EMBL/GenBank/DDBJ databases">
        <title>Genome public.</title>
        <authorList>
            <person name="Liu C."/>
            <person name="Sun Q."/>
        </authorList>
    </citation>
    <scope>NUCLEOTIDE SEQUENCE [LARGE SCALE GENOMIC DNA]</scope>
    <source>
        <strain evidence="1 2">JC656</strain>
    </source>
</reference>
<dbReference type="Pfam" id="PF12952">
    <property type="entry name" value="DUF3841"/>
    <property type="match status" value="1"/>
</dbReference>